<accession>A0AAN9QRZ7</accession>
<keyword evidence="2" id="KW-1185">Reference proteome</keyword>
<reference evidence="1 2" key="1">
    <citation type="submission" date="2024-01" db="EMBL/GenBank/DDBJ databases">
        <title>The genomes of 5 underutilized Papilionoideae crops provide insights into root nodulation and disease resistanc.</title>
        <authorList>
            <person name="Jiang F."/>
        </authorList>
    </citation>
    <scope>NUCLEOTIDE SEQUENCE [LARGE SCALE GENOMIC DNA]</scope>
    <source>
        <strain evidence="1">LVBAO_FW01</strain>
        <tissue evidence="1">Leaves</tissue>
    </source>
</reference>
<evidence type="ECO:0000313" key="2">
    <source>
        <dbReference type="Proteomes" id="UP001367508"/>
    </source>
</evidence>
<gene>
    <name evidence="1" type="ORF">VNO77_14393</name>
</gene>
<dbReference type="EMBL" id="JAYMYQ010000003">
    <property type="protein sequence ID" value="KAK7344601.1"/>
    <property type="molecule type" value="Genomic_DNA"/>
</dbReference>
<dbReference type="AlphaFoldDB" id="A0AAN9QRZ7"/>
<comment type="caution">
    <text evidence="1">The sequence shown here is derived from an EMBL/GenBank/DDBJ whole genome shotgun (WGS) entry which is preliminary data.</text>
</comment>
<organism evidence="1 2">
    <name type="scientific">Canavalia gladiata</name>
    <name type="common">Sword bean</name>
    <name type="synonym">Dolichos gladiatus</name>
    <dbReference type="NCBI Taxonomy" id="3824"/>
    <lineage>
        <taxon>Eukaryota</taxon>
        <taxon>Viridiplantae</taxon>
        <taxon>Streptophyta</taxon>
        <taxon>Embryophyta</taxon>
        <taxon>Tracheophyta</taxon>
        <taxon>Spermatophyta</taxon>
        <taxon>Magnoliopsida</taxon>
        <taxon>eudicotyledons</taxon>
        <taxon>Gunneridae</taxon>
        <taxon>Pentapetalae</taxon>
        <taxon>rosids</taxon>
        <taxon>fabids</taxon>
        <taxon>Fabales</taxon>
        <taxon>Fabaceae</taxon>
        <taxon>Papilionoideae</taxon>
        <taxon>50 kb inversion clade</taxon>
        <taxon>NPAAA clade</taxon>
        <taxon>indigoferoid/millettioid clade</taxon>
        <taxon>Phaseoleae</taxon>
        <taxon>Canavalia</taxon>
    </lineage>
</organism>
<proteinExistence type="predicted"/>
<dbReference type="Proteomes" id="UP001367508">
    <property type="component" value="Unassembled WGS sequence"/>
</dbReference>
<sequence length="337" mass="39070">MPSNTQVLVPPHLCFFTTKGGERYLFSHLKSLLPSPFSLTIKIHHFISWWDNESGGCKGGDDDDKVENRNHTVDSISISINMTRSEELPQHKVWLIFERRHNPRRGAEERWRKRELIAFERKAWFLARSFSLFAIFRNKLPKGQVATYKEDQKECAGGYISADVEVVIAKVPKIINNSENSERVPHEMVPKFILVRKIFQYKWYEFNALFCPYCLVAPKPATFWPLCFVPWLHTVLRTSCTRRKLGSQLKRCEEAVVIPKKLPSHVQTVNDLLENGHNSDRATKPYALGWWCMSQNHVHAYPIISLEGHMGTSRAYELGQTLKYITVLIQNYRLGVV</sequence>
<evidence type="ECO:0000313" key="1">
    <source>
        <dbReference type="EMBL" id="KAK7344601.1"/>
    </source>
</evidence>
<protein>
    <submittedName>
        <fullName evidence="1">Uncharacterized protein</fullName>
    </submittedName>
</protein>
<name>A0AAN9QRZ7_CANGL</name>